<evidence type="ECO:0000256" key="2">
    <source>
        <dbReference type="SAM" id="Phobius"/>
    </source>
</evidence>
<dbReference type="InterPro" id="IPR048389">
    <property type="entry name" value="YciQ-like_C"/>
</dbReference>
<dbReference type="Pfam" id="PF20990">
    <property type="entry name" value="DUF2207_C"/>
    <property type="match status" value="1"/>
</dbReference>
<feature type="domain" description="DUF2207" evidence="3">
    <location>
        <begin position="60"/>
        <end position="241"/>
    </location>
</feature>
<name>A0A6J6D9Q7_9ZZZZ</name>
<feature type="transmembrane region" description="Helical" evidence="2">
    <location>
        <begin position="258"/>
        <end position="281"/>
    </location>
</feature>
<organism evidence="5">
    <name type="scientific">freshwater metagenome</name>
    <dbReference type="NCBI Taxonomy" id="449393"/>
    <lineage>
        <taxon>unclassified sequences</taxon>
        <taxon>metagenomes</taxon>
        <taxon>ecological metagenomes</taxon>
    </lineage>
</organism>
<evidence type="ECO:0000313" key="5">
    <source>
        <dbReference type="EMBL" id="CAB4558338.1"/>
    </source>
</evidence>
<feature type="domain" description="Predicted membrane protein YciQ-like C-terminal" evidence="4">
    <location>
        <begin position="295"/>
        <end position="506"/>
    </location>
</feature>
<proteinExistence type="predicted"/>
<feature type="transmembrane region" description="Helical" evidence="2">
    <location>
        <begin position="446"/>
        <end position="467"/>
    </location>
</feature>
<keyword evidence="2" id="KW-0472">Membrane</keyword>
<protein>
    <submittedName>
        <fullName evidence="5">Unannotated protein</fullName>
    </submittedName>
</protein>
<gene>
    <name evidence="5" type="ORF">UFOPK1591_00550</name>
</gene>
<dbReference type="EMBL" id="CAEZTD010000029">
    <property type="protein sequence ID" value="CAB4558338.1"/>
    <property type="molecule type" value="Genomic_DNA"/>
</dbReference>
<dbReference type="AlphaFoldDB" id="A0A6J6D9Q7"/>
<evidence type="ECO:0000259" key="3">
    <source>
        <dbReference type="Pfam" id="PF09972"/>
    </source>
</evidence>
<evidence type="ECO:0000256" key="1">
    <source>
        <dbReference type="SAM" id="MobiDB-lite"/>
    </source>
</evidence>
<feature type="compositionally biased region" description="Gly residues" evidence="1">
    <location>
        <begin position="601"/>
        <end position="619"/>
    </location>
</feature>
<feature type="region of interest" description="Disordered" evidence="1">
    <location>
        <begin position="597"/>
        <end position="619"/>
    </location>
</feature>
<accession>A0A6J6D9Q7</accession>
<dbReference type="Pfam" id="PF09972">
    <property type="entry name" value="DUF2207"/>
    <property type="match status" value="1"/>
</dbReference>
<reference evidence="5" key="1">
    <citation type="submission" date="2020-05" db="EMBL/GenBank/DDBJ databases">
        <authorList>
            <person name="Chiriac C."/>
            <person name="Salcher M."/>
            <person name="Ghai R."/>
            <person name="Kavagutti S V."/>
        </authorList>
    </citation>
    <scope>NUCLEOTIDE SEQUENCE</scope>
</reference>
<dbReference type="InterPro" id="IPR018702">
    <property type="entry name" value="DUF2207"/>
</dbReference>
<evidence type="ECO:0000259" key="4">
    <source>
        <dbReference type="Pfam" id="PF20990"/>
    </source>
</evidence>
<keyword evidence="2" id="KW-0812">Transmembrane</keyword>
<sequence>MTPVGTRWIAVLSLALGIATVGLAPALVTSPAGASVEDFSFQAMSVNYELSRGSDGEALLTTRERLEAVFPQEDQNRGIVRAIPLSIFGLSTSPMILAVTDGNGSARAFETSDDGDFLIVTIASDSFVHGVQVYDITYTQTNVVSEPAGPGGLQELYLDVNGSGWSQQFGVVTATVNLSPEVASAFTGEAACYKGLAGSTSTCDRLETPAEATVGSSDSATLTAEAQNLFAGETLTIALGFAPQTFVLPDMSFWAHPLAWLFVTLSSLLVVLTLACIVLRFTVWGNAPGRGIVIAQYEEPEGMFPLVAGNLIARTNRAIPAALMALAVRGRIAVYEQQRARRGQVGFDLELVSTSRLEPEEARTLHAIFGSDLAVGTRVNTQERSAPRAVRMRRLISATASETELLGFRTRSREGLRRTLLGASIALAAVTFVSGLIITTGGHIDLASGLMTFVGTLAATIAAVSALGRVRPLTQSGALAREHLRGLKLFIRLAEADRIAFLQSPKGAQRLSVSGSGAKADAAKLVRIYERALPYAMLFGFEKEWAKVLATVYDQASDDPTWFIGSGQFNAVAFSVGLNSFVASAGAAWAYSDASSSNAGSSGGGSAGGGGGGGGGGGV</sequence>
<keyword evidence="2" id="KW-1133">Transmembrane helix</keyword>
<feature type="transmembrane region" description="Helical" evidence="2">
    <location>
        <begin position="419"/>
        <end position="440"/>
    </location>
</feature>